<evidence type="ECO:0000256" key="7">
    <source>
        <dbReference type="ARBA" id="ARBA00022723"/>
    </source>
</evidence>
<evidence type="ECO:0000256" key="5">
    <source>
        <dbReference type="ARBA" id="ARBA00022695"/>
    </source>
</evidence>
<gene>
    <name evidence="13" type="ORF">ROHU_026505</name>
</gene>
<dbReference type="SUPFAM" id="SSF50630">
    <property type="entry name" value="Acid proteases"/>
    <property type="match status" value="1"/>
</dbReference>
<evidence type="ECO:0000256" key="8">
    <source>
        <dbReference type="ARBA" id="ARBA00022759"/>
    </source>
</evidence>
<feature type="compositionally biased region" description="Acidic residues" evidence="10">
    <location>
        <begin position="1253"/>
        <end position="1263"/>
    </location>
</feature>
<dbReference type="InterPro" id="IPR000477">
    <property type="entry name" value="RT_dom"/>
</dbReference>
<keyword evidence="8" id="KW-0255">Endonuclease</keyword>
<evidence type="ECO:0000259" key="11">
    <source>
        <dbReference type="PROSITE" id="PS50175"/>
    </source>
</evidence>
<dbReference type="InterPro" id="IPR027806">
    <property type="entry name" value="HARBI1_dom"/>
</dbReference>
<dbReference type="GO" id="GO:0004523">
    <property type="term" value="F:RNA-DNA hybrid ribonuclease activity"/>
    <property type="evidence" value="ECO:0007669"/>
    <property type="project" value="UniProtKB-EC"/>
</dbReference>
<dbReference type="STRING" id="84645.A0A498ML24"/>
<dbReference type="Pfam" id="PF13359">
    <property type="entry name" value="DDE_Tnp_4"/>
    <property type="match status" value="1"/>
</dbReference>
<comment type="similarity">
    <text evidence="2">Belongs to the beta type-B retroviral polymerase family. HERV class-II K(HML-2) pol subfamily.</text>
</comment>
<keyword evidence="7" id="KW-0479">Metal-binding</keyword>
<feature type="region of interest" description="Disordered" evidence="10">
    <location>
        <begin position="72"/>
        <end position="102"/>
    </location>
</feature>
<keyword evidence="5" id="KW-0548">Nucleotidyltransferase</keyword>
<dbReference type="GO" id="GO:0004190">
    <property type="term" value="F:aspartic-type endopeptidase activity"/>
    <property type="evidence" value="ECO:0007669"/>
    <property type="project" value="InterPro"/>
</dbReference>
<dbReference type="InterPro" id="IPR036397">
    <property type="entry name" value="RNaseH_sf"/>
</dbReference>
<evidence type="ECO:0000256" key="3">
    <source>
        <dbReference type="ARBA" id="ARBA00012180"/>
    </source>
</evidence>
<keyword evidence="9" id="KW-0378">Hydrolase</keyword>
<dbReference type="InterPro" id="IPR043128">
    <property type="entry name" value="Rev_trsase/Diguanyl_cyclase"/>
</dbReference>
<evidence type="ECO:0000256" key="2">
    <source>
        <dbReference type="ARBA" id="ARBA00010879"/>
    </source>
</evidence>
<dbReference type="GO" id="GO:0006508">
    <property type="term" value="P:proteolysis"/>
    <property type="evidence" value="ECO:0007669"/>
    <property type="project" value="InterPro"/>
</dbReference>
<accession>A0A498ML24</accession>
<dbReference type="GO" id="GO:0006259">
    <property type="term" value="P:DNA metabolic process"/>
    <property type="evidence" value="ECO:0007669"/>
    <property type="project" value="UniProtKB-ARBA"/>
</dbReference>
<feature type="domain" description="Reverse transcriptase" evidence="12">
    <location>
        <begin position="802"/>
        <end position="981"/>
    </location>
</feature>
<dbReference type="GO" id="GO:0003676">
    <property type="term" value="F:nucleic acid binding"/>
    <property type="evidence" value="ECO:0007669"/>
    <property type="project" value="InterPro"/>
</dbReference>
<dbReference type="InterPro" id="IPR027805">
    <property type="entry name" value="Transposase_HTH_dom"/>
</dbReference>
<dbReference type="Gene3D" id="3.30.420.10">
    <property type="entry name" value="Ribonuclease H-like superfamily/Ribonuclease H"/>
    <property type="match status" value="1"/>
</dbReference>
<dbReference type="InterPro" id="IPR012337">
    <property type="entry name" value="RNaseH-like_sf"/>
</dbReference>
<dbReference type="PANTHER" id="PTHR37984:SF5">
    <property type="entry name" value="PROTEIN NYNRIN-LIKE"/>
    <property type="match status" value="1"/>
</dbReference>
<dbReference type="SUPFAM" id="SSF56672">
    <property type="entry name" value="DNA/RNA polymerases"/>
    <property type="match status" value="1"/>
</dbReference>
<comment type="cofactor">
    <cofactor evidence="1">
        <name>a divalent metal cation</name>
        <dbReference type="ChEBI" id="CHEBI:60240"/>
    </cofactor>
</comment>
<evidence type="ECO:0000256" key="4">
    <source>
        <dbReference type="ARBA" id="ARBA00022679"/>
    </source>
</evidence>
<dbReference type="Gene3D" id="3.10.10.10">
    <property type="entry name" value="HIV Type 1 Reverse Transcriptase, subunit A, domain 1"/>
    <property type="match status" value="1"/>
</dbReference>
<sequence length="1740" mass="196093">MADRERKSLVWTIKKSLLTLTADELFQLAESIGPVSGKDVSTFQVEDEESSFEYILAFMNDETLVESEDSVTFTPTLPPQYPDHTYTNSRPEQEPPKTQDREVPLRDLSLLRREFKVQGGQIGDQSSDISYNNICRQIDDGIKEQFSEAEILRGVLKVIKSGNFKDMLMHKDDLTIDELKGFLQSHLGGRSNTELFQELMCTKQNDSETPQQFLYRIIGLKQKILFASKYADSEVKYNPTTVQDMFLHTIYQGLTHKHDDIRRELKPLLSDSNVSDEMILKQIMKITNAENERQRRLGTVVRQKAVNVHGAGVEVAAVQDDSSAKKANLDRKHKADPLQQLTEKVEKLMSKVEQLQRAQQPVPCHTCPGQGHRAVRCLRKPEQQKKLEPVPAAGQTVTGLHHLSQVGSHTKKTKPGVMTHTLKDFSEQALPRSTLSLPTQESKRLANFIGAKALIRCNLNSLITMALLDTGAQVSMIDRGWKGRYLPDTPVRPLSEMFDDKEELEVHAVNGDVLPFDGWVIITVSFEKGSLSEPIIVPFLVCSIPLDQPLLGFNVLEAVVQSRPAELIPTLSNLLSESMSMHPEKASLLVSFIQAGKASVQQERLRTGYCDTVIPSGKMAWIKCLVSSTVDQSEPLLFEPDENSALVAELGIGEGLMKIQGAKKPYVTVPVKNSTKHPITIPRKTALGSVQTVAKGIEAGSPESSETRVVVNAVPSTDTAPCPALWHPPVDLSHLSDDQRGRVKEMLFEESAAFAKDSQDIGCIPSLWMSITLKDEMQVQRSYGTVPKPLFKEVKEYIKDLVMRGWIVKSKSSYASPVVCVRKKDGTLRLCIDYRLLNQKTIPDRHPLPRIQDLTDSLGGYSWFSILDQGKSYHQGFIDKDSRNVTAFTTPWGLYEWVRIPFGLSNAPAAFQRSMEEMLDTLRDECCIPYLDDVLCYAKTFDEHVEGVRKVLRALQKHGVKLRPEKCELFRSEVRYVGRLVSAQGVRIDPKDLDAGRLLASKTPQTVGDVRKLTGFLGYYRSYIQDFSRIAKPIYELLQGKREAATPMLRTLTDKEKEQWKDKIPQVVHAYNCTRHESTGFSPFFLLYGRHPRLPIDLLFGLVDDLERDTTKGYAKKWATQMSEAYRIASENSKQASAKNKVHYDRKARGVVLQPGDRVLARNLSERGGPGKLRSYWEKAIYIVKKQLAENPVYVVYSEKGNKQTTRTLHRNLLLLVNDLPVEMPSNLTMSASEKRRKGGALVPHTEPVVPQEDSDSGSDDDSNGLRYWLRVPAERILDRPAAIQRQQPTSSSRCSTPVSVMEEPVILECIPDANLVPMRETEERESIEEDEPVLAEPEGKDGSEEISRPTHVEQGFVHSGTDEQSEVRRSNNGFGGLQDHDYLEMPPSMEEQLYAAQKEIARLTEENVHLQSQQFCLQRFQCDPTMIMFYTGFKDYETLKALYLSLQPTAQSLVRWSQMQRLSKTEQTVTTGFRAHDMCLFDQFFLFLCRMRQGLLSADLAVRFNVSKATVSRICITWANYLYFMLGTLPVWPSRKAVDDLMPPCFKKTFPKTRVVLDCTEIHVQTASSKVLNTVTYSHYKGTTTLKSLIGITPFGSVSFVSNLYTGSISDKEITKESGILKLLEPGDEVMADKGFLIRDLLSDIDASHEIEELVKGIEMDILIVTEEEQWEMLPKETIAVAIILEECLDLTNICDVLKASVLWIGLLYIANTDYPKHMKHTSDVLQKLFMNIGGSSCS</sequence>
<feature type="region of interest" description="Disordered" evidence="10">
    <location>
        <begin position="1232"/>
        <end position="1265"/>
    </location>
</feature>
<dbReference type="Pfam" id="PF00078">
    <property type="entry name" value="RVT_1"/>
    <property type="match status" value="1"/>
</dbReference>
<evidence type="ECO:0000256" key="10">
    <source>
        <dbReference type="SAM" id="MobiDB-lite"/>
    </source>
</evidence>
<dbReference type="Gene3D" id="3.30.70.270">
    <property type="match status" value="1"/>
</dbReference>
<evidence type="ECO:0000259" key="12">
    <source>
        <dbReference type="PROSITE" id="PS50878"/>
    </source>
</evidence>
<evidence type="ECO:0000313" key="14">
    <source>
        <dbReference type="Proteomes" id="UP000290572"/>
    </source>
</evidence>
<dbReference type="InterPro" id="IPR021109">
    <property type="entry name" value="Peptidase_aspartic_dom_sf"/>
</dbReference>
<keyword evidence="4" id="KW-0808">Transferase</keyword>
<feature type="compositionally biased region" description="Basic and acidic residues" evidence="10">
    <location>
        <begin position="91"/>
        <end position="102"/>
    </location>
</feature>
<feature type="compositionally biased region" description="Basic and acidic residues" evidence="10">
    <location>
        <begin position="1338"/>
        <end position="1352"/>
    </location>
</feature>
<evidence type="ECO:0000256" key="1">
    <source>
        <dbReference type="ARBA" id="ARBA00001968"/>
    </source>
</evidence>
<dbReference type="PROSITE" id="PS50175">
    <property type="entry name" value="ASP_PROT_RETROV"/>
    <property type="match status" value="1"/>
</dbReference>
<comment type="caution">
    <text evidence="13">The sequence shown here is derived from an EMBL/GenBank/DDBJ whole genome shotgun (WGS) entry which is preliminary data.</text>
</comment>
<organism evidence="13 14">
    <name type="scientific">Labeo rohita</name>
    <name type="common">Indian major carp</name>
    <name type="synonym">Cyprinus rohita</name>
    <dbReference type="NCBI Taxonomy" id="84645"/>
    <lineage>
        <taxon>Eukaryota</taxon>
        <taxon>Metazoa</taxon>
        <taxon>Chordata</taxon>
        <taxon>Craniata</taxon>
        <taxon>Vertebrata</taxon>
        <taxon>Euteleostomi</taxon>
        <taxon>Actinopterygii</taxon>
        <taxon>Neopterygii</taxon>
        <taxon>Teleostei</taxon>
        <taxon>Ostariophysi</taxon>
        <taxon>Cypriniformes</taxon>
        <taxon>Cyprinidae</taxon>
        <taxon>Labeoninae</taxon>
        <taxon>Labeonini</taxon>
        <taxon>Labeo</taxon>
    </lineage>
</organism>
<keyword evidence="14" id="KW-1185">Reference proteome</keyword>
<dbReference type="Pfam" id="PF13613">
    <property type="entry name" value="HTH_Tnp_4"/>
    <property type="match status" value="1"/>
</dbReference>
<evidence type="ECO:0000313" key="13">
    <source>
        <dbReference type="EMBL" id="RXN17955.1"/>
    </source>
</evidence>
<dbReference type="InterPro" id="IPR050951">
    <property type="entry name" value="Retrovirus_Pol_polyprotein"/>
</dbReference>
<dbReference type="EC" id="3.1.26.4" evidence="3"/>
<dbReference type="SUPFAM" id="SSF53098">
    <property type="entry name" value="Ribonuclease H-like"/>
    <property type="match status" value="1"/>
</dbReference>
<evidence type="ECO:0000256" key="9">
    <source>
        <dbReference type="ARBA" id="ARBA00022801"/>
    </source>
</evidence>
<dbReference type="CDD" id="cd01647">
    <property type="entry name" value="RT_LTR"/>
    <property type="match status" value="1"/>
</dbReference>
<name>A0A498ML24_LABRO</name>
<evidence type="ECO:0000256" key="6">
    <source>
        <dbReference type="ARBA" id="ARBA00022722"/>
    </source>
</evidence>
<dbReference type="GO" id="GO:0046872">
    <property type="term" value="F:metal ion binding"/>
    <property type="evidence" value="ECO:0007669"/>
    <property type="project" value="UniProtKB-KW"/>
</dbReference>
<dbReference type="InterPro" id="IPR043502">
    <property type="entry name" value="DNA/RNA_pol_sf"/>
</dbReference>
<feature type="region of interest" description="Disordered" evidence="10">
    <location>
        <begin position="1323"/>
        <end position="1380"/>
    </location>
</feature>
<keyword evidence="6" id="KW-0540">Nuclease</keyword>
<dbReference type="EMBL" id="QBIY01012732">
    <property type="protein sequence ID" value="RXN17955.1"/>
    <property type="molecule type" value="Genomic_DNA"/>
</dbReference>
<reference evidence="13 14" key="1">
    <citation type="submission" date="2018-03" db="EMBL/GenBank/DDBJ databases">
        <title>Draft genome sequence of Rohu Carp (Labeo rohita).</title>
        <authorList>
            <person name="Das P."/>
            <person name="Kushwaha B."/>
            <person name="Joshi C.G."/>
            <person name="Kumar D."/>
            <person name="Nagpure N.S."/>
            <person name="Sahoo L."/>
            <person name="Das S.P."/>
            <person name="Bit A."/>
            <person name="Patnaik S."/>
            <person name="Meher P.K."/>
            <person name="Jayasankar P."/>
            <person name="Koringa P.G."/>
            <person name="Patel N.V."/>
            <person name="Hinsu A.T."/>
            <person name="Kumar R."/>
            <person name="Pandey M."/>
            <person name="Agarwal S."/>
            <person name="Srivastava S."/>
            <person name="Singh M."/>
            <person name="Iquebal M.A."/>
            <person name="Jaiswal S."/>
            <person name="Angadi U.B."/>
            <person name="Kumar N."/>
            <person name="Raza M."/>
            <person name="Shah T.M."/>
            <person name="Rai A."/>
            <person name="Jena J.K."/>
        </authorList>
    </citation>
    <scope>NUCLEOTIDE SEQUENCE [LARGE SCALE GENOMIC DNA]</scope>
    <source>
        <strain evidence="13">DASCIFA01</strain>
        <tissue evidence="13">Testis</tissue>
    </source>
</reference>
<dbReference type="PROSITE" id="PS50878">
    <property type="entry name" value="RT_POL"/>
    <property type="match status" value="1"/>
</dbReference>
<dbReference type="PANTHER" id="PTHR37984">
    <property type="entry name" value="PROTEIN CBG26694"/>
    <property type="match status" value="1"/>
</dbReference>
<dbReference type="Proteomes" id="UP000290572">
    <property type="component" value="Unassembled WGS sequence"/>
</dbReference>
<proteinExistence type="inferred from homology"/>
<protein>
    <recommendedName>
        <fullName evidence="3">ribonuclease H</fullName>
        <ecNumber evidence="3">3.1.26.4</ecNumber>
    </recommendedName>
</protein>
<dbReference type="InterPro" id="IPR001995">
    <property type="entry name" value="Peptidase_A2_cat"/>
</dbReference>
<feature type="domain" description="Peptidase A2" evidence="11">
    <location>
        <begin position="464"/>
        <end position="555"/>
    </location>
</feature>